<dbReference type="OrthoDB" id="2213137at2759"/>
<evidence type="ECO:0000256" key="4">
    <source>
        <dbReference type="SAM" id="Phobius"/>
    </source>
</evidence>
<evidence type="ECO:0000259" key="5">
    <source>
        <dbReference type="PROSITE" id="PS50850"/>
    </source>
</evidence>
<feature type="transmembrane region" description="Helical" evidence="4">
    <location>
        <begin position="406"/>
        <end position="426"/>
    </location>
</feature>
<feature type="transmembrane region" description="Helical" evidence="4">
    <location>
        <begin position="350"/>
        <end position="370"/>
    </location>
</feature>
<proteinExistence type="inferred from homology"/>
<keyword evidence="7" id="KW-1185">Reference proteome</keyword>
<dbReference type="SUPFAM" id="SSF103473">
    <property type="entry name" value="MFS general substrate transporter"/>
    <property type="match status" value="1"/>
</dbReference>
<feature type="transmembrane region" description="Helical" evidence="4">
    <location>
        <begin position="511"/>
        <end position="536"/>
    </location>
</feature>
<dbReference type="InterPro" id="IPR020846">
    <property type="entry name" value="MFS_dom"/>
</dbReference>
<dbReference type="InterPro" id="IPR036259">
    <property type="entry name" value="MFS_trans_sf"/>
</dbReference>
<comment type="subcellular location">
    <subcellularLocation>
        <location evidence="1">Membrane</location>
        <topology evidence="1">Multi-pass membrane protein</topology>
    </subcellularLocation>
</comment>
<protein>
    <recommendedName>
        <fullName evidence="5">Major facilitator superfamily (MFS) profile domain-containing protein</fullName>
    </recommendedName>
</protein>
<feature type="transmembrane region" description="Helical" evidence="4">
    <location>
        <begin position="675"/>
        <end position="696"/>
    </location>
</feature>
<dbReference type="InterPro" id="IPR011701">
    <property type="entry name" value="MFS"/>
</dbReference>
<feature type="compositionally biased region" description="Basic and acidic residues" evidence="3">
    <location>
        <begin position="239"/>
        <end position="257"/>
    </location>
</feature>
<name>A0A4Q1BFP0_TREME</name>
<dbReference type="VEuPathDB" id="FungiDB:TREMEDRAFT_42241"/>
<dbReference type="InParanoid" id="A0A4Q1BFP0"/>
<feature type="region of interest" description="Disordered" evidence="3">
    <location>
        <begin position="239"/>
        <end position="278"/>
    </location>
</feature>
<organism evidence="6 7">
    <name type="scientific">Tremella mesenterica</name>
    <name type="common">Jelly fungus</name>
    <dbReference type="NCBI Taxonomy" id="5217"/>
    <lineage>
        <taxon>Eukaryota</taxon>
        <taxon>Fungi</taxon>
        <taxon>Dikarya</taxon>
        <taxon>Basidiomycota</taxon>
        <taxon>Agaricomycotina</taxon>
        <taxon>Tremellomycetes</taxon>
        <taxon>Tremellales</taxon>
        <taxon>Tremellaceae</taxon>
        <taxon>Tremella</taxon>
    </lineage>
</organism>
<keyword evidence="4" id="KW-0472">Membrane</keyword>
<feature type="transmembrane region" description="Helical" evidence="4">
    <location>
        <begin position="607"/>
        <end position="629"/>
    </location>
</feature>
<feature type="transmembrane region" description="Helical" evidence="4">
    <location>
        <begin position="467"/>
        <end position="490"/>
    </location>
</feature>
<keyword evidence="4" id="KW-0812">Transmembrane</keyword>
<accession>A0A4Q1BFP0</accession>
<dbReference type="PROSITE" id="PS50850">
    <property type="entry name" value="MFS"/>
    <property type="match status" value="1"/>
</dbReference>
<feature type="compositionally biased region" description="Acidic residues" evidence="3">
    <location>
        <begin position="45"/>
        <end position="57"/>
    </location>
</feature>
<evidence type="ECO:0000256" key="1">
    <source>
        <dbReference type="ARBA" id="ARBA00004141"/>
    </source>
</evidence>
<dbReference type="PANTHER" id="PTHR11360">
    <property type="entry name" value="MONOCARBOXYLATE TRANSPORTER"/>
    <property type="match status" value="1"/>
</dbReference>
<dbReference type="Gene3D" id="1.20.1250.20">
    <property type="entry name" value="MFS general substrate transporter like domains"/>
    <property type="match status" value="1"/>
</dbReference>
<keyword evidence="4" id="KW-1133">Transmembrane helix</keyword>
<feature type="transmembrane region" description="Helical" evidence="4">
    <location>
        <begin position="641"/>
        <end position="663"/>
    </location>
</feature>
<feature type="region of interest" description="Disordered" evidence="3">
    <location>
        <begin position="1"/>
        <end position="161"/>
    </location>
</feature>
<dbReference type="EMBL" id="SDIL01000160">
    <property type="protein sequence ID" value="RXK35083.1"/>
    <property type="molecule type" value="Genomic_DNA"/>
</dbReference>
<gene>
    <name evidence="6" type="ORF">M231_07670</name>
</gene>
<evidence type="ECO:0000256" key="3">
    <source>
        <dbReference type="SAM" id="MobiDB-lite"/>
    </source>
</evidence>
<feature type="compositionally biased region" description="Polar residues" evidence="3">
    <location>
        <begin position="14"/>
        <end position="42"/>
    </location>
</feature>
<comment type="similarity">
    <text evidence="2">Belongs to the major facilitator superfamily. Monocarboxylate porter (TC 2.A.1.13) family.</text>
</comment>
<dbReference type="GO" id="GO:0016020">
    <property type="term" value="C:membrane"/>
    <property type="evidence" value="ECO:0007669"/>
    <property type="project" value="UniProtKB-SubCell"/>
</dbReference>
<evidence type="ECO:0000313" key="7">
    <source>
        <dbReference type="Proteomes" id="UP000289152"/>
    </source>
</evidence>
<feature type="domain" description="Major facilitator superfamily (MFS) profile" evidence="5">
    <location>
        <begin position="314"/>
        <end position="701"/>
    </location>
</feature>
<sequence>MSSSNVDKPDESQVHSNVSIDNVQHNIIESTDSEAPSQTVHFPNNEDELDPVPEEETSAPPFQRALTVISSSATLAHLTDHENDDEDHGTPTDPQPTSDRSVGGQHDAPSSNKETTQVTRAPSMIKEKKHMSHSPTSPGPPVPGPRQPHQHVDRPPPIYPPDVVGIFDPAAAGGGGPLVRINTQRSIRIEQEARERAAREAQGLPAEEGIITRIRSFSFSSRPIPKKPLNLDIHAHPEAEHEHDTDHETDHELDSHSGPRPALSSAWSAKTLRDSPRDEKNIQLGELENGKVEIHLETCEEHVYPDGGYGWVVILCCATLAGLAMGWGMVWGVFQEYITANKTFDYPNQAVLSLCGTTTAFTGLLVSFIFGRMGDRLGFKKVLIASAFLAWASMFISAFSKTLGMFLTFYGVFLGIAQGMTMPLFMSLPSQWFYKRRGLASGLAIGGAGLGGGICTQYVRALLNRVGFKYCLIIMSCSHFFFWLLAAVFIRTRPTSPEARSPAKVPWINKDIMVTSTFWSLAVSLLVAVTAYGVPFNYLPLWVELEMPNISESLKVLPNTLLGFSMTIGRILIGVVADWIGPINAYILVFALSGVIQFAVWLTATTLAQGCVFAVLYGIIATGYISILPQIIVQLFGPQNLATNMGLVLLFCGPGNFIAGPLGGALYDATGRTSFKWVIIVGGSLQIAGAVVALWAKLKTDRRLWAKV</sequence>
<feature type="transmembrane region" description="Helical" evidence="4">
    <location>
        <begin position="583"/>
        <end position="601"/>
    </location>
</feature>
<dbReference type="GO" id="GO:0022857">
    <property type="term" value="F:transmembrane transporter activity"/>
    <property type="evidence" value="ECO:0007669"/>
    <property type="project" value="InterPro"/>
</dbReference>
<evidence type="ECO:0000256" key="2">
    <source>
        <dbReference type="ARBA" id="ARBA00006727"/>
    </source>
</evidence>
<dbReference type="AlphaFoldDB" id="A0A4Q1BFP0"/>
<feature type="transmembrane region" description="Helical" evidence="4">
    <location>
        <begin position="438"/>
        <end position="461"/>
    </location>
</feature>
<dbReference type="Proteomes" id="UP000289152">
    <property type="component" value="Unassembled WGS sequence"/>
</dbReference>
<feature type="compositionally biased region" description="Polar residues" evidence="3">
    <location>
        <begin position="108"/>
        <end position="120"/>
    </location>
</feature>
<dbReference type="PANTHER" id="PTHR11360:SF284">
    <property type="entry name" value="EG:103B4.3 PROTEIN-RELATED"/>
    <property type="match status" value="1"/>
</dbReference>
<feature type="compositionally biased region" description="Pro residues" evidence="3">
    <location>
        <begin position="137"/>
        <end position="146"/>
    </location>
</feature>
<dbReference type="InterPro" id="IPR050327">
    <property type="entry name" value="Proton-linked_MCT"/>
</dbReference>
<reference evidence="6 7" key="1">
    <citation type="submission" date="2016-06" db="EMBL/GenBank/DDBJ databases">
        <title>Evolution of pathogenesis and genome organization in the Tremellales.</title>
        <authorList>
            <person name="Cuomo C."/>
            <person name="Litvintseva A."/>
            <person name="Heitman J."/>
            <person name="Chen Y."/>
            <person name="Sun S."/>
            <person name="Springer D."/>
            <person name="Dromer F."/>
            <person name="Young S."/>
            <person name="Zeng Q."/>
            <person name="Chapman S."/>
            <person name="Gujja S."/>
            <person name="Saif S."/>
            <person name="Birren B."/>
        </authorList>
    </citation>
    <scope>NUCLEOTIDE SEQUENCE [LARGE SCALE GENOMIC DNA]</scope>
    <source>
        <strain evidence="6 7">ATCC 28783</strain>
    </source>
</reference>
<feature type="transmembrane region" description="Helical" evidence="4">
    <location>
        <begin position="309"/>
        <end position="330"/>
    </location>
</feature>
<dbReference type="Pfam" id="PF07690">
    <property type="entry name" value="MFS_1"/>
    <property type="match status" value="1"/>
</dbReference>
<comment type="caution">
    <text evidence="6">The sequence shown here is derived from an EMBL/GenBank/DDBJ whole genome shotgun (WGS) entry which is preliminary data.</text>
</comment>
<evidence type="ECO:0000313" key="6">
    <source>
        <dbReference type="EMBL" id="RXK35083.1"/>
    </source>
</evidence>
<feature type="transmembrane region" description="Helical" evidence="4">
    <location>
        <begin position="382"/>
        <end position="400"/>
    </location>
</feature>